<evidence type="ECO:0000256" key="1">
    <source>
        <dbReference type="ARBA" id="ARBA00004141"/>
    </source>
</evidence>
<feature type="transmembrane region" description="Helical" evidence="7">
    <location>
        <begin position="417"/>
        <end position="441"/>
    </location>
</feature>
<organism evidence="8">
    <name type="scientific">Hordeum vulgare subsp. vulgare</name>
    <name type="common">Domesticated barley</name>
    <dbReference type="NCBI Taxonomy" id="112509"/>
    <lineage>
        <taxon>Eukaryota</taxon>
        <taxon>Viridiplantae</taxon>
        <taxon>Streptophyta</taxon>
        <taxon>Embryophyta</taxon>
        <taxon>Tracheophyta</taxon>
        <taxon>Spermatophyta</taxon>
        <taxon>Magnoliopsida</taxon>
        <taxon>Liliopsida</taxon>
        <taxon>Poales</taxon>
        <taxon>Poaceae</taxon>
        <taxon>BOP clade</taxon>
        <taxon>Pooideae</taxon>
        <taxon>Triticodae</taxon>
        <taxon>Triticeae</taxon>
        <taxon>Hordeinae</taxon>
        <taxon>Hordeum</taxon>
    </lineage>
</organism>
<evidence type="ECO:0000256" key="3">
    <source>
        <dbReference type="ARBA" id="ARBA00022692"/>
    </source>
</evidence>
<evidence type="ECO:0000313" key="8">
    <source>
        <dbReference type="EMBL" id="BAJ99089.1"/>
    </source>
</evidence>
<reference evidence="8" key="1">
    <citation type="journal article" date="2011" name="Plant Physiol.">
        <title>Comprehensive sequence analysis of 24,783 barley full-length cDNAs derived from 12 clone libraries.</title>
        <authorList>
            <person name="Matsumoto T."/>
            <person name="Tanaka T."/>
            <person name="Sakai H."/>
            <person name="Amano N."/>
            <person name="Kanamori H."/>
            <person name="Kurita K."/>
            <person name="Kikuta A."/>
            <person name="Kamiya K."/>
            <person name="Yamamoto M."/>
            <person name="Ikawa H."/>
            <person name="Fujii N."/>
            <person name="Hori K."/>
            <person name="Itoh T."/>
            <person name="Sato K."/>
        </authorList>
    </citation>
    <scope>NUCLEOTIDE SEQUENCE</scope>
    <source>
        <tissue evidence="8">Shoot and root</tissue>
    </source>
</reference>
<feature type="transmembrane region" description="Helical" evidence="7">
    <location>
        <begin position="176"/>
        <end position="197"/>
    </location>
</feature>
<keyword evidence="4 7" id="KW-1133">Transmembrane helix</keyword>
<feature type="transmembrane region" description="Helical" evidence="7">
    <location>
        <begin position="369"/>
        <end position="387"/>
    </location>
</feature>
<name>F2DVG8_HORVV</name>
<feature type="transmembrane region" description="Helical" evidence="7">
    <location>
        <begin position="97"/>
        <end position="117"/>
    </location>
</feature>
<evidence type="ECO:0000256" key="2">
    <source>
        <dbReference type="ARBA" id="ARBA00022679"/>
    </source>
</evidence>
<dbReference type="AlphaFoldDB" id="F2DVG8"/>
<dbReference type="Pfam" id="PF03062">
    <property type="entry name" value="MBOAT"/>
    <property type="match status" value="1"/>
</dbReference>
<dbReference type="PANTHER" id="PTHR13906:SF4">
    <property type="entry name" value="LYSOPHOSPHOLIPID ACYLTRANSFERASE 6"/>
    <property type="match status" value="1"/>
</dbReference>
<protein>
    <submittedName>
        <fullName evidence="8">Predicted protein</fullName>
    </submittedName>
</protein>
<keyword evidence="3 7" id="KW-0812">Transmembrane</keyword>
<sequence>MDALAPLLAPIDDLVASSVAASGLAEDQVKYIYCLLFAVPFGWLFRVLPNLPALKHALSIIISIVLCSWTLGQYSWVHAVVSSLVTWLLVRLLPPRHAATAVMCWAMGYMSVSHIYRMYIDYMGWHLDFTTPQMILTIKLTSFAFAYADGNIARKKDLYPEQSRNEVKQLPNLLEFFGFVFFFPSFMAGPTIEFAAYRDYISLDMFKTKECNGQIPSTIFPTFFAIGRAFLMLPLCIYALQMPLNTVLTPEFAAHPLYLRLLLGYVYVNLARQRYYFGWYLAECGFVACGADYNGHNADGSINWDRVRNCYPLSIELASNTKMITDNWNVCTSTWLRMYVYMRLAPFGRSVATIGTYTVSAFWHGFYPGYYIFFVICAFQTLAAQAVRSRIRPLFVTLKENPTTKKMVEIPKQPFKFFYDVCTVIATASITTLNGGSFLLLGWSEAIAFFSVLRWTNIIAVMGTYVVFTYIIPARRSKPPPKTE</sequence>
<evidence type="ECO:0000256" key="6">
    <source>
        <dbReference type="ARBA" id="ARBA00023315"/>
    </source>
</evidence>
<dbReference type="GO" id="GO:0016746">
    <property type="term" value="F:acyltransferase activity"/>
    <property type="evidence" value="ECO:0007669"/>
    <property type="project" value="UniProtKB-KW"/>
</dbReference>
<evidence type="ECO:0000256" key="7">
    <source>
        <dbReference type="SAM" id="Phobius"/>
    </source>
</evidence>
<feature type="transmembrane region" description="Helical" evidence="7">
    <location>
        <begin position="30"/>
        <end position="48"/>
    </location>
</feature>
<feature type="transmembrane region" description="Helical" evidence="7">
    <location>
        <begin position="218"/>
        <end position="240"/>
    </location>
</feature>
<accession>F2DVG8</accession>
<feature type="transmembrane region" description="Helical" evidence="7">
    <location>
        <begin position="447"/>
        <end position="472"/>
    </location>
</feature>
<evidence type="ECO:0000256" key="4">
    <source>
        <dbReference type="ARBA" id="ARBA00022989"/>
    </source>
</evidence>
<dbReference type="EMBL" id="AK367886">
    <property type="protein sequence ID" value="BAJ99089.1"/>
    <property type="molecule type" value="mRNA"/>
</dbReference>
<keyword evidence="5 7" id="KW-0472">Membrane</keyword>
<evidence type="ECO:0000256" key="5">
    <source>
        <dbReference type="ARBA" id="ARBA00023136"/>
    </source>
</evidence>
<comment type="subcellular location">
    <subcellularLocation>
        <location evidence="1">Membrane</location>
        <topology evidence="1">Multi-pass membrane protein</topology>
    </subcellularLocation>
</comment>
<dbReference type="GO" id="GO:0019432">
    <property type="term" value="P:triglyceride biosynthetic process"/>
    <property type="evidence" value="ECO:0007669"/>
    <property type="project" value="UniProtKB-ARBA"/>
</dbReference>
<keyword evidence="2" id="KW-0808">Transferase</keyword>
<dbReference type="InterPro" id="IPR004299">
    <property type="entry name" value="MBOAT_fam"/>
</dbReference>
<dbReference type="InterPro" id="IPR049941">
    <property type="entry name" value="LPLAT_7/PORCN-like"/>
</dbReference>
<keyword evidence="6" id="KW-0012">Acyltransferase</keyword>
<feature type="transmembrane region" description="Helical" evidence="7">
    <location>
        <begin position="57"/>
        <end position="77"/>
    </location>
</feature>
<proteinExistence type="evidence at transcript level"/>
<dbReference type="PANTHER" id="PTHR13906">
    <property type="entry name" value="PORCUPINE"/>
    <property type="match status" value="1"/>
</dbReference>
<dbReference type="GO" id="GO:0016020">
    <property type="term" value="C:membrane"/>
    <property type="evidence" value="ECO:0007669"/>
    <property type="project" value="UniProtKB-SubCell"/>
</dbReference>